<feature type="compositionally biased region" description="Low complexity" evidence="2">
    <location>
        <begin position="433"/>
        <end position="451"/>
    </location>
</feature>
<evidence type="ECO:0000313" key="5">
    <source>
        <dbReference type="Proteomes" id="UP001379949"/>
    </source>
</evidence>
<feature type="coiled-coil region" evidence="1">
    <location>
        <begin position="349"/>
        <end position="397"/>
    </location>
</feature>
<organism evidence="4 5">
    <name type="scientific">Marinomonas arenicola</name>
    <dbReference type="NCBI Taxonomy" id="569601"/>
    <lineage>
        <taxon>Bacteria</taxon>
        <taxon>Pseudomonadati</taxon>
        <taxon>Pseudomonadota</taxon>
        <taxon>Gammaproteobacteria</taxon>
        <taxon>Oceanospirillales</taxon>
        <taxon>Oceanospirillaceae</taxon>
        <taxon>Marinomonas</taxon>
    </lineage>
</organism>
<proteinExistence type="predicted"/>
<dbReference type="PROSITE" id="PS51257">
    <property type="entry name" value="PROKAR_LIPOPROTEIN"/>
    <property type="match status" value="1"/>
</dbReference>
<evidence type="ECO:0000256" key="3">
    <source>
        <dbReference type="SAM" id="SignalP"/>
    </source>
</evidence>
<accession>A0ABU9G0W2</accession>
<gene>
    <name evidence="4" type="ORF">V6242_00885</name>
</gene>
<protein>
    <submittedName>
        <fullName evidence="4">Uncharacterized protein</fullName>
    </submittedName>
</protein>
<evidence type="ECO:0000313" key="4">
    <source>
        <dbReference type="EMBL" id="MEL0611681.1"/>
    </source>
</evidence>
<keyword evidence="1" id="KW-0175">Coiled coil</keyword>
<evidence type="ECO:0000256" key="1">
    <source>
        <dbReference type="SAM" id="Coils"/>
    </source>
</evidence>
<feature type="signal peptide" evidence="3">
    <location>
        <begin position="1"/>
        <end position="22"/>
    </location>
</feature>
<feature type="chain" id="PRO_5045373802" evidence="3">
    <location>
        <begin position="23"/>
        <end position="459"/>
    </location>
</feature>
<feature type="region of interest" description="Disordered" evidence="2">
    <location>
        <begin position="397"/>
        <end position="459"/>
    </location>
</feature>
<evidence type="ECO:0000256" key="2">
    <source>
        <dbReference type="SAM" id="MobiDB-lite"/>
    </source>
</evidence>
<feature type="compositionally biased region" description="Polar residues" evidence="2">
    <location>
        <begin position="399"/>
        <end position="409"/>
    </location>
</feature>
<sequence length="459" mass="49555">MKHQVKIVAMMAAITLTLAGCASSPSSSSAPSQADTAAQTQLSADIEAVKVAIDNATTTLTSAKDSKLDWFATEQVNQAQQALDKAKEYYAEFASDPSEANDSIGFFNSQTNIEAAQEGLNNFHAKISQAEGIREQALTTLEDAFSNRKQLQGIGADTLYPTTYKQLDNELKNLVDQVANGKVDAAITAQPSLVGKQRGLEIKTAIKVYLSDAKDKLKRLELALVKNYAPQTLAQASAALMDAEAFIAAEPRATAKIKEKADAVMFAINHAEQVSIAVKKLRAMPQSANERYILNFEKLLLAISNELGAVDSRDQRLSKQGQLIVQFIKDSMKNEQAVQTAQQDLKVTIIKQNNNLDLLNKQIDSLNSKLTDKTAYITSLQSQVANLMAQLEMAKKSAQKTADVTTTPAKDSGVTDEMATDTTTSSMKQDAGDAMMDQDPSSSPSTDSALDSSEEALEK</sequence>
<comment type="caution">
    <text evidence="4">The sequence shown here is derived from an EMBL/GenBank/DDBJ whole genome shotgun (WGS) entry which is preliminary data.</text>
</comment>
<reference evidence="4 5" key="1">
    <citation type="submission" date="2024-02" db="EMBL/GenBank/DDBJ databases">
        <title>Bacteria isolated from the canopy kelp, Nereocystis luetkeana.</title>
        <authorList>
            <person name="Pfister C.A."/>
            <person name="Younker I.T."/>
            <person name="Light S.H."/>
        </authorList>
    </citation>
    <scope>NUCLEOTIDE SEQUENCE [LARGE SCALE GENOMIC DNA]</scope>
    <source>
        <strain evidence="4 5">TI.4.07</strain>
    </source>
</reference>
<name>A0ABU9G0W2_9GAMM</name>
<keyword evidence="5" id="KW-1185">Reference proteome</keyword>
<dbReference type="EMBL" id="JBAKAR010000001">
    <property type="protein sequence ID" value="MEL0611681.1"/>
    <property type="molecule type" value="Genomic_DNA"/>
</dbReference>
<keyword evidence="3" id="KW-0732">Signal</keyword>
<dbReference type="Proteomes" id="UP001379949">
    <property type="component" value="Unassembled WGS sequence"/>
</dbReference>
<dbReference type="RefSeq" id="WP_341566034.1">
    <property type="nucleotide sequence ID" value="NZ_JBAKAR010000001.1"/>
</dbReference>